<evidence type="ECO:0000313" key="7">
    <source>
        <dbReference type="EnsemblMetazoa" id="G5213.2:cds"/>
    </source>
</evidence>
<evidence type="ECO:0000256" key="5">
    <source>
        <dbReference type="SAM" id="Phobius"/>
    </source>
</evidence>
<keyword evidence="2 5" id="KW-0812">Transmembrane</keyword>
<evidence type="ECO:0000256" key="3">
    <source>
        <dbReference type="ARBA" id="ARBA00022989"/>
    </source>
</evidence>
<feature type="transmembrane region" description="Helical" evidence="5">
    <location>
        <begin position="20"/>
        <end position="43"/>
    </location>
</feature>
<comment type="subcellular location">
    <subcellularLocation>
        <location evidence="1">Membrane</location>
        <topology evidence="1">Single-pass membrane protein</topology>
    </subcellularLocation>
</comment>
<evidence type="ECO:0000259" key="6">
    <source>
        <dbReference type="Pfam" id="PF13882"/>
    </source>
</evidence>
<dbReference type="GO" id="GO:0016020">
    <property type="term" value="C:membrane"/>
    <property type="evidence" value="ECO:0007669"/>
    <property type="project" value="UniProtKB-SubCell"/>
</dbReference>
<reference evidence="7" key="1">
    <citation type="submission" date="2022-08" db="UniProtKB">
        <authorList>
            <consortium name="EnsemblMetazoa"/>
        </authorList>
    </citation>
    <scope>IDENTIFICATION</scope>
    <source>
        <strain evidence="7">05x7-T-G4-1.051#20</strain>
    </source>
</reference>
<organism evidence="7 8">
    <name type="scientific">Magallana gigas</name>
    <name type="common">Pacific oyster</name>
    <name type="synonym">Crassostrea gigas</name>
    <dbReference type="NCBI Taxonomy" id="29159"/>
    <lineage>
        <taxon>Eukaryota</taxon>
        <taxon>Metazoa</taxon>
        <taxon>Spiralia</taxon>
        <taxon>Lophotrochozoa</taxon>
        <taxon>Mollusca</taxon>
        <taxon>Bivalvia</taxon>
        <taxon>Autobranchia</taxon>
        <taxon>Pteriomorphia</taxon>
        <taxon>Ostreida</taxon>
        <taxon>Ostreoidea</taxon>
        <taxon>Ostreidae</taxon>
        <taxon>Magallana</taxon>
    </lineage>
</organism>
<evidence type="ECO:0000256" key="4">
    <source>
        <dbReference type="ARBA" id="ARBA00023136"/>
    </source>
</evidence>
<dbReference type="Proteomes" id="UP000005408">
    <property type="component" value="Unassembled WGS sequence"/>
</dbReference>
<keyword evidence="3 5" id="KW-1133">Transmembrane helix</keyword>
<dbReference type="AlphaFoldDB" id="A0A8W8NCK5"/>
<accession>A0A8W8NCK5</accession>
<evidence type="ECO:0000313" key="8">
    <source>
        <dbReference type="Proteomes" id="UP000005408"/>
    </source>
</evidence>
<keyword evidence="4 5" id="KW-0472">Membrane</keyword>
<dbReference type="InterPro" id="IPR026966">
    <property type="entry name" value="Neurofascin/L1/NrCAM_C"/>
</dbReference>
<evidence type="ECO:0000256" key="2">
    <source>
        <dbReference type="ARBA" id="ARBA00022692"/>
    </source>
</evidence>
<protein>
    <recommendedName>
        <fullName evidence="6">Neurofascin/L1/NrCAM C-terminal domain-containing protein</fullName>
    </recommendedName>
</protein>
<sequence>MYFCFTSLVPQEPPAEANLWFLGIIFGVILLIIVIILICCVLYRNACKSGTYPVDEKEVAAGHDPEKELADSGFHDLSRADEDGHKMDNISLSDDFGKQIESDEDSMGEYGGDLDISKFNEDGSFIGIYADKVTNNSKQSTV</sequence>
<dbReference type="EnsemblMetazoa" id="G5213.2">
    <property type="protein sequence ID" value="G5213.2:cds"/>
    <property type="gene ID" value="G5213"/>
</dbReference>
<evidence type="ECO:0000256" key="1">
    <source>
        <dbReference type="ARBA" id="ARBA00004167"/>
    </source>
</evidence>
<keyword evidence="8" id="KW-1185">Reference proteome</keyword>
<feature type="domain" description="Neurofascin/L1/NrCAM C-terminal" evidence="6">
    <location>
        <begin position="48"/>
        <end position="132"/>
    </location>
</feature>
<dbReference type="Pfam" id="PF13882">
    <property type="entry name" value="Bravo_FIGEY"/>
    <property type="match status" value="1"/>
</dbReference>
<proteinExistence type="predicted"/>
<name>A0A8W8NCK5_MAGGI</name>